<keyword evidence="4" id="KW-1185">Reference proteome</keyword>
<evidence type="ECO:0000313" key="4">
    <source>
        <dbReference type="Proteomes" id="UP000076603"/>
    </source>
</evidence>
<feature type="domain" description="Tyr recombinase" evidence="2">
    <location>
        <begin position="500"/>
        <end position="698"/>
    </location>
</feature>
<dbReference type="Proteomes" id="UP000076603">
    <property type="component" value="Unassembled WGS sequence"/>
</dbReference>
<dbReference type="OrthoDB" id="2088263at2"/>
<dbReference type="AlphaFoldDB" id="A0A161YGV8"/>
<dbReference type="PATRIC" id="fig|1121326.3.peg.5388"/>
<dbReference type="GO" id="GO:0003677">
    <property type="term" value="F:DNA binding"/>
    <property type="evidence" value="ECO:0007669"/>
    <property type="project" value="InterPro"/>
</dbReference>
<dbReference type="STRING" id="1121326.CLMAG_53260"/>
<dbReference type="PROSITE" id="PS51898">
    <property type="entry name" value="TYR_RECOMBINASE"/>
    <property type="match status" value="1"/>
</dbReference>
<dbReference type="EMBL" id="LWAE01000009">
    <property type="protein sequence ID" value="KZL89422.1"/>
    <property type="molecule type" value="Genomic_DNA"/>
</dbReference>
<name>A0A161YGV8_9CLOT</name>
<dbReference type="Pfam" id="PF00589">
    <property type="entry name" value="Phage_integrase"/>
    <property type="match status" value="1"/>
</dbReference>
<dbReference type="InterPro" id="IPR013762">
    <property type="entry name" value="Integrase-like_cat_sf"/>
</dbReference>
<sequence length="802" mass="95117">MKKDLSVERDFYKKIVRVTKLIVNDCQLNAALLEFIDTEFLANEFMELRSIDRRVGWIFLIINLKNKSINDLDWGLICNLHNVNLNEEFYRDVEGLGIVKENINSCYYSIGGRTGWESLYDLLNRFYLYLVYNIKYNNSNNIMQIKDYQHLLIETRNSYTPRLNGDKKYNEIYKTILNNFPLNSKKEHITQVEYKTINGTKKINFNTNTVNKFIKSLLIEFLSTFTKADDITRKDLRILLYYFVESMHKEIPQKYEEFNENIFKIQYRFYKNLGKELKEYQVLCSDRRLKELLVAFYRYLTRMVKEKYGLDIFTLRFIQVINLKSFYKFYENGFQFVYHNKLEVPPIGYKFCILPSIQTLNNSNSDNDKLMTVNLELINGRYKEDVKEFIWYADGYTRNLVGYLYKLEEFLEMKVTYDELNNNVVKIFSNSREEFEDDFILEYRSQIELDCTTNGHLKGTLKIIRKFLKYYKKKYNVCKRVLDILNLKGLGKFEGGKPIKDKDCISIYEEFEKLEGQIYNGRLYTIVFEIFLCSNLRIGEILNLKYDCLDRDTSTIKYFSKIGKGKLVKKKINKQIIILLEEAIDLTKPHAKGNDLVSKYIFTEPYCAIHKTNKRIDFYDYFKSIVENIKEKLEIKDYTPYNIRHTFINNVFNEGIKNGLSLLKMAAITGNSYKTCRIHYLDRNAVELYVETLAKVTITDVDILGNILIHDENKYSKVVKGELGKCNKEHCVFDMAECFLCNHFFTFINRIPAFEKRILSINTEIENSSNQIQIEELITEKKLVAKYLSEMIKLSQEKGRNN</sequence>
<organism evidence="3 4">
    <name type="scientific">Clostridium magnum DSM 2767</name>
    <dbReference type="NCBI Taxonomy" id="1121326"/>
    <lineage>
        <taxon>Bacteria</taxon>
        <taxon>Bacillati</taxon>
        <taxon>Bacillota</taxon>
        <taxon>Clostridia</taxon>
        <taxon>Eubacteriales</taxon>
        <taxon>Clostridiaceae</taxon>
        <taxon>Clostridium</taxon>
    </lineage>
</organism>
<dbReference type="SUPFAM" id="SSF56349">
    <property type="entry name" value="DNA breaking-rejoining enzymes"/>
    <property type="match status" value="1"/>
</dbReference>
<dbReference type="InterPro" id="IPR011010">
    <property type="entry name" value="DNA_brk_join_enz"/>
</dbReference>
<dbReference type="RefSeq" id="WP_066629364.1">
    <property type="nucleotide sequence ID" value="NZ_FQXL01000018.1"/>
</dbReference>
<keyword evidence="1" id="KW-0233">DNA recombination</keyword>
<dbReference type="GO" id="GO:0006310">
    <property type="term" value="P:DNA recombination"/>
    <property type="evidence" value="ECO:0007669"/>
    <property type="project" value="UniProtKB-KW"/>
</dbReference>
<protein>
    <submittedName>
        <fullName evidence="3">Phage integrase family protein</fullName>
    </submittedName>
</protein>
<evidence type="ECO:0000256" key="1">
    <source>
        <dbReference type="ARBA" id="ARBA00023172"/>
    </source>
</evidence>
<gene>
    <name evidence="3" type="ORF">CLMAG_53260</name>
</gene>
<dbReference type="GO" id="GO:0015074">
    <property type="term" value="P:DNA integration"/>
    <property type="evidence" value="ECO:0007669"/>
    <property type="project" value="InterPro"/>
</dbReference>
<evidence type="ECO:0000259" key="2">
    <source>
        <dbReference type="PROSITE" id="PS51898"/>
    </source>
</evidence>
<accession>A0A161YGV8</accession>
<reference evidence="3 4" key="1">
    <citation type="submission" date="2016-04" db="EMBL/GenBank/DDBJ databases">
        <title>Genome sequence of Clostridium magnum DSM 2767.</title>
        <authorList>
            <person name="Poehlein A."/>
            <person name="Uhlig R."/>
            <person name="Fischer R."/>
            <person name="Bahl H."/>
            <person name="Daniel R."/>
        </authorList>
    </citation>
    <scope>NUCLEOTIDE SEQUENCE [LARGE SCALE GENOMIC DNA]</scope>
    <source>
        <strain evidence="3 4">DSM 2767</strain>
    </source>
</reference>
<evidence type="ECO:0000313" key="3">
    <source>
        <dbReference type="EMBL" id="KZL89422.1"/>
    </source>
</evidence>
<comment type="caution">
    <text evidence="3">The sequence shown here is derived from an EMBL/GenBank/DDBJ whole genome shotgun (WGS) entry which is preliminary data.</text>
</comment>
<dbReference type="Gene3D" id="1.10.443.10">
    <property type="entry name" value="Intergrase catalytic core"/>
    <property type="match status" value="1"/>
</dbReference>
<dbReference type="InterPro" id="IPR002104">
    <property type="entry name" value="Integrase_catalytic"/>
</dbReference>
<proteinExistence type="predicted"/>